<evidence type="ECO:0000313" key="2">
    <source>
        <dbReference type="EMBL" id="CAE1163184.1"/>
    </source>
</evidence>
<comment type="caution">
    <text evidence="2">The sequence shown here is derived from an EMBL/GenBank/DDBJ whole genome shotgun (WGS) entry which is preliminary data.</text>
</comment>
<feature type="transmembrane region" description="Helical" evidence="1">
    <location>
        <begin position="51"/>
        <end position="79"/>
    </location>
</feature>
<proteinExistence type="predicted"/>
<keyword evidence="1" id="KW-1133">Transmembrane helix</keyword>
<evidence type="ECO:0000256" key="1">
    <source>
        <dbReference type="SAM" id="Phobius"/>
    </source>
</evidence>
<dbReference type="AlphaFoldDB" id="A0A812AYV2"/>
<keyword evidence="3" id="KW-1185">Reference proteome</keyword>
<dbReference type="EMBL" id="CAHIKZ030000243">
    <property type="protein sequence ID" value="CAE1163184.1"/>
    <property type="molecule type" value="Genomic_DNA"/>
</dbReference>
<protein>
    <recommendedName>
        <fullName evidence="4">Transmembrane protein</fullName>
    </recommendedName>
</protein>
<feature type="transmembrane region" description="Helical" evidence="1">
    <location>
        <begin position="113"/>
        <end position="134"/>
    </location>
</feature>
<organism evidence="2 3">
    <name type="scientific">Acanthosepion pharaonis</name>
    <name type="common">Pharaoh cuttlefish</name>
    <name type="synonym">Sepia pharaonis</name>
    <dbReference type="NCBI Taxonomy" id="158019"/>
    <lineage>
        <taxon>Eukaryota</taxon>
        <taxon>Metazoa</taxon>
        <taxon>Spiralia</taxon>
        <taxon>Lophotrochozoa</taxon>
        <taxon>Mollusca</taxon>
        <taxon>Cephalopoda</taxon>
        <taxon>Coleoidea</taxon>
        <taxon>Decapodiformes</taxon>
        <taxon>Sepiida</taxon>
        <taxon>Sepiina</taxon>
        <taxon>Sepiidae</taxon>
        <taxon>Acanthosepion</taxon>
    </lineage>
</organism>
<gene>
    <name evidence="2" type="ORF">SPHA_7601</name>
</gene>
<dbReference type="Proteomes" id="UP000597762">
    <property type="component" value="Unassembled WGS sequence"/>
</dbReference>
<sequence length="168" mass="19163">MYQLRKPAVVTLFKKKGRPLKPGFSSLHLTHFLLFFPLTLFTSLLPSHAFLLFYALLGFFLPSALSCFFHLLCSLMLFSSPLPSQVLFLSTDLSRFFPSLLLSHVFSSPLLSHAFFFSFAISRLFLLFCPLTSFSSPLPSLSPSASLFHHFIKSHEFTVCQILKHMFF</sequence>
<keyword evidence="1" id="KW-0472">Membrane</keyword>
<accession>A0A812AYV2</accession>
<evidence type="ECO:0000313" key="3">
    <source>
        <dbReference type="Proteomes" id="UP000597762"/>
    </source>
</evidence>
<keyword evidence="1" id="KW-0812">Transmembrane</keyword>
<name>A0A812AYV2_ACAPH</name>
<feature type="transmembrane region" description="Helical" evidence="1">
    <location>
        <begin position="24"/>
        <end position="45"/>
    </location>
</feature>
<reference evidence="2" key="1">
    <citation type="submission" date="2021-01" db="EMBL/GenBank/DDBJ databases">
        <authorList>
            <person name="Li R."/>
            <person name="Bekaert M."/>
        </authorList>
    </citation>
    <scope>NUCLEOTIDE SEQUENCE</scope>
    <source>
        <strain evidence="2">Farmed</strain>
    </source>
</reference>
<evidence type="ECO:0008006" key="4">
    <source>
        <dbReference type="Google" id="ProtNLM"/>
    </source>
</evidence>